<name>A0ABW0BL44_9ACTN</name>
<dbReference type="EMBL" id="JBHSKD010000018">
    <property type="protein sequence ID" value="MFC5177795.1"/>
    <property type="molecule type" value="Genomic_DNA"/>
</dbReference>
<dbReference type="PROSITE" id="PS51109">
    <property type="entry name" value="G5"/>
    <property type="match status" value="1"/>
</dbReference>
<protein>
    <submittedName>
        <fullName evidence="6">Transglycosylase family protein</fullName>
    </submittedName>
</protein>
<dbReference type="SUPFAM" id="SSF53955">
    <property type="entry name" value="Lysozyme-like"/>
    <property type="match status" value="1"/>
</dbReference>
<evidence type="ECO:0000313" key="7">
    <source>
        <dbReference type="Proteomes" id="UP001596087"/>
    </source>
</evidence>
<dbReference type="InterPro" id="IPR007137">
    <property type="entry name" value="DUF348"/>
</dbReference>
<evidence type="ECO:0000256" key="3">
    <source>
        <dbReference type="ARBA" id="ARBA00022801"/>
    </source>
</evidence>
<dbReference type="Pfam" id="PF07501">
    <property type="entry name" value="G5"/>
    <property type="match status" value="1"/>
</dbReference>
<dbReference type="InterPro" id="IPR011098">
    <property type="entry name" value="G5_dom"/>
</dbReference>
<dbReference type="Proteomes" id="UP001596087">
    <property type="component" value="Unassembled WGS sequence"/>
</dbReference>
<dbReference type="SMART" id="SM01208">
    <property type="entry name" value="G5"/>
    <property type="match status" value="1"/>
</dbReference>
<dbReference type="Gene3D" id="2.20.230.10">
    <property type="entry name" value="Resuscitation-promoting factor rpfb"/>
    <property type="match status" value="1"/>
</dbReference>
<keyword evidence="3" id="KW-0378">Hydrolase</keyword>
<dbReference type="RefSeq" id="WP_378591134.1">
    <property type="nucleotide sequence ID" value="NZ_JBHSKD010000018.1"/>
</dbReference>
<proteinExistence type="inferred from homology"/>
<dbReference type="InterPro" id="IPR023346">
    <property type="entry name" value="Lysozyme-like_dom_sf"/>
</dbReference>
<dbReference type="InterPro" id="IPR010618">
    <property type="entry name" value="RPF"/>
</dbReference>
<accession>A0ABW0BL44</accession>
<dbReference type="Gene3D" id="1.10.530.10">
    <property type="match status" value="1"/>
</dbReference>
<keyword evidence="4" id="KW-0812">Transmembrane</keyword>
<comment type="similarity">
    <text evidence="1">Belongs to the transglycosylase family. Rpf subfamily.</text>
</comment>
<feature type="domain" description="G5" evidence="5">
    <location>
        <begin position="214"/>
        <end position="295"/>
    </location>
</feature>
<sequence>MLSSEHPHPRSRFGTLIRSRGVLVALATVVILALAGTTYGYAALSSTVTLTVDGQDRQVTALGGTVGDVLEDQGIEVGDHDVVLPSLDTEVSDGSRINVQYGRPLELTVDGDSTTHWVTSTDVASALGEIGQRFSGAELSTSRSASIGRDGMALEIVTPKHLTLVVAGKKPIHRSIPALTATDALEQLGVKIDGHDKVKPADEVELQDGDKIVFTNMRVVMKHVDGEVIQAGTIEREDSSMASGREQIVRAGKDGKRDVTYRLVYRNGKLMVRKVVSQTVLSPAVDAIVRIGTKEAAPAPTTNFASGNTVWDQLAQCESGGNWAINTGNGYYGGLQFNLSTWQAYGGTGLPSENSRETQIAIATKVRDASGGYGAWPGCAASLGLPT</sequence>
<reference evidence="7" key="1">
    <citation type="journal article" date="2019" name="Int. J. Syst. Evol. Microbiol.">
        <title>The Global Catalogue of Microorganisms (GCM) 10K type strain sequencing project: providing services to taxonomists for standard genome sequencing and annotation.</title>
        <authorList>
            <consortium name="The Broad Institute Genomics Platform"/>
            <consortium name="The Broad Institute Genome Sequencing Center for Infectious Disease"/>
            <person name="Wu L."/>
            <person name="Ma J."/>
        </authorList>
    </citation>
    <scope>NUCLEOTIDE SEQUENCE [LARGE SCALE GENOMIC DNA]</scope>
    <source>
        <strain evidence="7">DFY41</strain>
    </source>
</reference>
<gene>
    <name evidence="6" type="ORF">ACFPGP_14025</name>
</gene>
<evidence type="ECO:0000256" key="1">
    <source>
        <dbReference type="ARBA" id="ARBA00010830"/>
    </source>
</evidence>
<comment type="caution">
    <text evidence="6">The sequence shown here is derived from an EMBL/GenBank/DDBJ whole genome shotgun (WGS) entry which is preliminary data.</text>
</comment>
<evidence type="ECO:0000259" key="5">
    <source>
        <dbReference type="PROSITE" id="PS51109"/>
    </source>
</evidence>
<dbReference type="Pfam" id="PF03990">
    <property type="entry name" value="DUF348"/>
    <property type="match status" value="3"/>
</dbReference>
<feature type="transmembrane region" description="Helical" evidence="4">
    <location>
        <begin position="21"/>
        <end position="42"/>
    </location>
</feature>
<organism evidence="6 7">
    <name type="scientific">Nocardioides taihuensis</name>
    <dbReference type="NCBI Taxonomy" id="1835606"/>
    <lineage>
        <taxon>Bacteria</taxon>
        <taxon>Bacillati</taxon>
        <taxon>Actinomycetota</taxon>
        <taxon>Actinomycetes</taxon>
        <taxon>Propionibacteriales</taxon>
        <taxon>Nocardioidaceae</taxon>
        <taxon>Nocardioides</taxon>
    </lineage>
</organism>
<keyword evidence="4" id="KW-1133">Transmembrane helix</keyword>
<keyword evidence="2" id="KW-0732">Signal</keyword>
<evidence type="ECO:0000256" key="4">
    <source>
        <dbReference type="SAM" id="Phobius"/>
    </source>
</evidence>
<keyword evidence="7" id="KW-1185">Reference proteome</keyword>
<dbReference type="CDD" id="cd13925">
    <property type="entry name" value="RPF"/>
    <property type="match status" value="1"/>
</dbReference>
<keyword evidence="4" id="KW-0472">Membrane</keyword>
<dbReference type="Pfam" id="PF06737">
    <property type="entry name" value="Transglycosylas"/>
    <property type="match status" value="1"/>
</dbReference>
<evidence type="ECO:0000256" key="2">
    <source>
        <dbReference type="ARBA" id="ARBA00022729"/>
    </source>
</evidence>
<evidence type="ECO:0000313" key="6">
    <source>
        <dbReference type="EMBL" id="MFC5177795.1"/>
    </source>
</evidence>